<sequence length="227" mass="25647">MGTSRSSVESNLARATNIFHQNSNLALEMTLCEKHLAALYLREGNIATAKSLFEKCIKLFPQHHGTISFCLEQLANGSCWDAHHQVSHWTTVFLVHSLKSKQRLGIHKALQFLGDKFLANDEETAMSLYIVALEGFSWMDVHRSRAECLLRLGDISKAHGDLFKAVEHWQTARPFFKRSSQAKQVEEVDKRLAAIGEDVLEQHRKNLVCLVELNVPSGAVKEQKEVL</sequence>
<proteinExistence type="predicted"/>
<evidence type="ECO:0000313" key="2">
    <source>
        <dbReference type="EMBL" id="KAJ7736605.1"/>
    </source>
</evidence>
<dbReference type="AlphaFoldDB" id="A0AAD7MXP5"/>
<name>A0AAD7MXP5_9AGAR</name>
<protein>
    <submittedName>
        <fullName evidence="2">Uncharacterized protein</fullName>
    </submittedName>
</protein>
<dbReference type="SUPFAM" id="SSF48452">
    <property type="entry name" value="TPR-like"/>
    <property type="match status" value="1"/>
</dbReference>
<keyword evidence="1" id="KW-0802">TPR repeat</keyword>
<gene>
    <name evidence="2" type="ORF">DFH07DRAFT_779675</name>
</gene>
<feature type="repeat" description="TPR" evidence="1">
    <location>
        <begin position="30"/>
        <end position="63"/>
    </location>
</feature>
<dbReference type="Pfam" id="PF13174">
    <property type="entry name" value="TPR_6"/>
    <property type="match status" value="1"/>
</dbReference>
<dbReference type="Gene3D" id="1.25.40.10">
    <property type="entry name" value="Tetratricopeptide repeat domain"/>
    <property type="match status" value="1"/>
</dbReference>
<dbReference type="EMBL" id="JARJLG010000148">
    <property type="protein sequence ID" value="KAJ7736605.1"/>
    <property type="molecule type" value="Genomic_DNA"/>
</dbReference>
<reference evidence="2" key="1">
    <citation type="submission" date="2023-03" db="EMBL/GenBank/DDBJ databases">
        <title>Massive genome expansion in bonnet fungi (Mycena s.s.) driven by repeated elements and novel gene families across ecological guilds.</title>
        <authorList>
            <consortium name="Lawrence Berkeley National Laboratory"/>
            <person name="Harder C.B."/>
            <person name="Miyauchi S."/>
            <person name="Viragh M."/>
            <person name="Kuo A."/>
            <person name="Thoen E."/>
            <person name="Andreopoulos B."/>
            <person name="Lu D."/>
            <person name="Skrede I."/>
            <person name="Drula E."/>
            <person name="Henrissat B."/>
            <person name="Morin E."/>
            <person name="Kohler A."/>
            <person name="Barry K."/>
            <person name="LaButti K."/>
            <person name="Morin E."/>
            <person name="Salamov A."/>
            <person name="Lipzen A."/>
            <person name="Mereny Z."/>
            <person name="Hegedus B."/>
            <person name="Baldrian P."/>
            <person name="Stursova M."/>
            <person name="Weitz H."/>
            <person name="Taylor A."/>
            <person name="Grigoriev I.V."/>
            <person name="Nagy L.G."/>
            <person name="Martin F."/>
            <person name="Kauserud H."/>
        </authorList>
    </citation>
    <scope>NUCLEOTIDE SEQUENCE</scope>
    <source>
        <strain evidence="2">CBHHK188m</strain>
    </source>
</reference>
<dbReference type="Proteomes" id="UP001215280">
    <property type="component" value="Unassembled WGS sequence"/>
</dbReference>
<accession>A0AAD7MXP5</accession>
<dbReference type="InterPro" id="IPR019734">
    <property type="entry name" value="TPR_rpt"/>
</dbReference>
<evidence type="ECO:0000313" key="3">
    <source>
        <dbReference type="Proteomes" id="UP001215280"/>
    </source>
</evidence>
<dbReference type="PROSITE" id="PS50005">
    <property type="entry name" value="TPR"/>
    <property type="match status" value="1"/>
</dbReference>
<comment type="caution">
    <text evidence="2">The sequence shown here is derived from an EMBL/GenBank/DDBJ whole genome shotgun (WGS) entry which is preliminary data.</text>
</comment>
<keyword evidence="3" id="KW-1185">Reference proteome</keyword>
<organism evidence="2 3">
    <name type="scientific">Mycena maculata</name>
    <dbReference type="NCBI Taxonomy" id="230809"/>
    <lineage>
        <taxon>Eukaryota</taxon>
        <taxon>Fungi</taxon>
        <taxon>Dikarya</taxon>
        <taxon>Basidiomycota</taxon>
        <taxon>Agaricomycotina</taxon>
        <taxon>Agaricomycetes</taxon>
        <taxon>Agaricomycetidae</taxon>
        <taxon>Agaricales</taxon>
        <taxon>Marasmiineae</taxon>
        <taxon>Mycenaceae</taxon>
        <taxon>Mycena</taxon>
    </lineage>
</organism>
<evidence type="ECO:0000256" key="1">
    <source>
        <dbReference type="PROSITE-ProRule" id="PRU00339"/>
    </source>
</evidence>
<dbReference type="SMART" id="SM00028">
    <property type="entry name" value="TPR"/>
    <property type="match status" value="2"/>
</dbReference>
<dbReference type="InterPro" id="IPR011990">
    <property type="entry name" value="TPR-like_helical_dom_sf"/>
</dbReference>